<evidence type="ECO:0000256" key="3">
    <source>
        <dbReference type="ARBA" id="ARBA00022989"/>
    </source>
</evidence>
<dbReference type="Gene3D" id="1.20.1070.10">
    <property type="entry name" value="Rhodopsin 7-helix transmembrane proteins"/>
    <property type="match status" value="1"/>
</dbReference>
<dbReference type="PANTHER" id="PTHR46641">
    <property type="entry name" value="FMRFAMIDE RECEPTOR-RELATED"/>
    <property type="match status" value="1"/>
</dbReference>
<dbReference type="OrthoDB" id="6286129at2759"/>
<dbReference type="PROSITE" id="PS50262">
    <property type="entry name" value="G_PROTEIN_RECEP_F1_2"/>
    <property type="match status" value="1"/>
</dbReference>
<feature type="transmembrane region" description="Helical" evidence="5">
    <location>
        <begin position="169"/>
        <end position="194"/>
    </location>
</feature>
<feature type="transmembrane region" description="Helical" evidence="5">
    <location>
        <begin position="214"/>
        <end position="235"/>
    </location>
</feature>
<dbReference type="InterPro" id="IPR000276">
    <property type="entry name" value="GPCR_Rhodpsn"/>
</dbReference>
<gene>
    <name evidence="7" type="ORF">BpHYR1_043708</name>
</gene>
<dbReference type="Pfam" id="PF00001">
    <property type="entry name" value="7tm_1"/>
    <property type="match status" value="1"/>
</dbReference>
<sequence>MKTTSFLYSESKKNFHLETNFLQYYDHWFSEINSFRTTPQFFATNVSQASLDLEMLTKTILSATTSEALFSSTDTTSFILPNGQNCSNIEMYFEAKKNYKPVIYVLNLINYIIIIIGILFNTINLIVLLKSKLNESPYSYLTMLSLSDLGALAMVGAEKFRQLFHNSSIVHIYFVMMINIFLSCSMYVTLALTIERFIFVHSPFRAMTICRKSIARKVCGLIFLFSVLRSSYLPMMYTQNCWSGFSQKKHNLLDLYEFLISLAVPYTLIFIANISLIISLKKQNNLMSIPVSSSACSISARNGEINLPKSSLNRTDSDEDEAVGESKKKLSCKSALSFRMENKSSKLIPHSNTSNSICTNSSYHTATRLSRGSKSSKTMSLYHRSSNIREMRNQKKLTITLVIILCLLLVCYLPSFLFEESLADFIFGAHDSATQEAIRPFIIKAIGNRVAIILIYFNCMANFLIYCFCNKKFKNCLKILIKKSILFKVYSRTRFYMGKFCCGVNKSSYSGLMVGTDQDMSNVYINNPACSARSANNFKSYQQKKYKNSLKEHFNRTKYVPVRKSKSMIVK</sequence>
<feature type="transmembrane region" description="Helical" evidence="5">
    <location>
        <begin position="255"/>
        <end position="278"/>
    </location>
</feature>
<dbReference type="STRING" id="10195.A0A3M7T4I3"/>
<evidence type="ECO:0000313" key="7">
    <source>
        <dbReference type="EMBL" id="RNA42922.1"/>
    </source>
</evidence>
<keyword evidence="3 5" id="KW-1133">Transmembrane helix</keyword>
<dbReference type="PANTHER" id="PTHR46641:SF25">
    <property type="entry name" value="CNMAMIDE RECEPTOR-RELATED"/>
    <property type="match status" value="1"/>
</dbReference>
<evidence type="ECO:0000256" key="4">
    <source>
        <dbReference type="ARBA" id="ARBA00023136"/>
    </source>
</evidence>
<dbReference type="EMBL" id="REGN01000297">
    <property type="protein sequence ID" value="RNA42922.1"/>
    <property type="molecule type" value="Genomic_DNA"/>
</dbReference>
<keyword evidence="2 5" id="KW-0812">Transmembrane</keyword>
<evidence type="ECO:0000256" key="2">
    <source>
        <dbReference type="ARBA" id="ARBA00022692"/>
    </source>
</evidence>
<feature type="transmembrane region" description="Helical" evidence="5">
    <location>
        <begin position="102"/>
        <end position="126"/>
    </location>
</feature>
<evidence type="ECO:0000256" key="5">
    <source>
        <dbReference type="SAM" id="Phobius"/>
    </source>
</evidence>
<organism evidence="7 8">
    <name type="scientific">Brachionus plicatilis</name>
    <name type="common">Marine rotifer</name>
    <name type="synonym">Brachionus muelleri</name>
    <dbReference type="NCBI Taxonomy" id="10195"/>
    <lineage>
        <taxon>Eukaryota</taxon>
        <taxon>Metazoa</taxon>
        <taxon>Spiralia</taxon>
        <taxon>Gnathifera</taxon>
        <taxon>Rotifera</taxon>
        <taxon>Eurotatoria</taxon>
        <taxon>Monogononta</taxon>
        <taxon>Pseudotrocha</taxon>
        <taxon>Ploima</taxon>
        <taxon>Brachionidae</taxon>
        <taxon>Brachionus</taxon>
    </lineage>
</organism>
<feature type="transmembrane region" description="Helical" evidence="5">
    <location>
        <begin position="450"/>
        <end position="469"/>
    </location>
</feature>
<reference evidence="7 8" key="1">
    <citation type="journal article" date="2018" name="Sci. Rep.">
        <title>Genomic signatures of local adaptation to the degree of environmental predictability in rotifers.</title>
        <authorList>
            <person name="Franch-Gras L."/>
            <person name="Hahn C."/>
            <person name="Garcia-Roger E.M."/>
            <person name="Carmona M.J."/>
            <person name="Serra M."/>
            <person name="Gomez A."/>
        </authorList>
    </citation>
    <scope>NUCLEOTIDE SEQUENCE [LARGE SCALE GENOMIC DNA]</scope>
    <source>
        <strain evidence="7">HYR1</strain>
    </source>
</reference>
<name>A0A3M7T4I3_BRAPC</name>
<feature type="transmembrane region" description="Helical" evidence="5">
    <location>
        <begin position="397"/>
        <end position="418"/>
    </location>
</feature>
<protein>
    <submittedName>
        <fullName evidence="7">FMRFamide receptor-like</fullName>
    </submittedName>
</protein>
<dbReference type="GO" id="GO:0004930">
    <property type="term" value="F:G protein-coupled receptor activity"/>
    <property type="evidence" value="ECO:0007669"/>
    <property type="project" value="InterPro"/>
</dbReference>
<comment type="caution">
    <text evidence="7">The sequence shown here is derived from an EMBL/GenBank/DDBJ whole genome shotgun (WGS) entry which is preliminary data.</text>
</comment>
<dbReference type="GO" id="GO:0016020">
    <property type="term" value="C:membrane"/>
    <property type="evidence" value="ECO:0007669"/>
    <property type="project" value="UniProtKB-SubCell"/>
</dbReference>
<dbReference type="Proteomes" id="UP000276133">
    <property type="component" value="Unassembled WGS sequence"/>
</dbReference>
<keyword evidence="8" id="KW-1185">Reference proteome</keyword>
<dbReference type="InterPro" id="IPR017452">
    <property type="entry name" value="GPCR_Rhodpsn_7TM"/>
</dbReference>
<evidence type="ECO:0000259" key="6">
    <source>
        <dbReference type="PROSITE" id="PS50262"/>
    </source>
</evidence>
<feature type="domain" description="G-protein coupled receptors family 1 profile" evidence="6">
    <location>
        <begin position="120"/>
        <end position="466"/>
    </location>
</feature>
<dbReference type="PRINTS" id="PR00237">
    <property type="entry name" value="GPCRRHODOPSN"/>
</dbReference>
<keyword evidence="7" id="KW-0675">Receptor</keyword>
<comment type="subcellular location">
    <subcellularLocation>
        <location evidence="1">Membrane</location>
    </subcellularLocation>
</comment>
<accession>A0A3M7T4I3</accession>
<evidence type="ECO:0000313" key="8">
    <source>
        <dbReference type="Proteomes" id="UP000276133"/>
    </source>
</evidence>
<dbReference type="AlphaFoldDB" id="A0A3M7T4I3"/>
<dbReference type="InterPro" id="IPR052954">
    <property type="entry name" value="GPCR-Ligand_Int"/>
</dbReference>
<dbReference type="SUPFAM" id="SSF81321">
    <property type="entry name" value="Family A G protein-coupled receptor-like"/>
    <property type="match status" value="1"/>
</dbReference>
<evidence type="ECO:0000256" key="1">
    <source>
        <dbReference type="ARBA" id="ARBA00004370"/>
    </source>
</evidence>
<keyword evidence="4 5" id="KW-0472">Membrane</keyword>
<proteinExistence type="predicted"/>